<keyword evidence="5" id="KW-1185">Reference proteome</keyword>
<comment type="caution">
    <text evidence="4">The sequence shown here is derived from an EMBL/GenBank/DDBJ whole genome shotgun (WGS) entry which is preliminary data.</text>
</comment>
<dbReference type="InterPro" id="IPR045864">
    <property type="entry name" value="aa-tRNA-synth_II/BPL/LPL"/>
</dbReference>
<dbReference type="GO" id="GO:0004077">
    <property type="term" value="F:biotin--[biotin carboxyl-carrier protein] ligase activity"/>
    <property type="evidence" value="ECO:0007669"/>
    <property type="project" value="InterPro"/>
</dbReference>
<dbReference type="EMBL" id="AUSU01000550">
    <property type="protein sequence ID" value="EPS73140.1"/>
    <property type="molecule type" value="Genomic_DNA"/>
</dbReference>
<evidence type="ECO:0000256" key="2">
    <source>
        <dbReference type="ARBA" id="ARBA00022598"/>
    </source>
</evidence>
<evidence type="ECO:0000256" key="1">
    <source>
        <dbReference type="ARBA" id="ARBA00009934"/>
    </source>
</evidence>
<dbReference type="InterPro" id="IPR004408">
    <property type="entry name" value="Biotin_CoA_COase_ligase"/>
</dbReference>
<dbReference type="NCBIfam" id="TIGR00121">
    <property type="entry name" value="birA_ligase"/>
    <property type="match status" value="1"/>
</dbReference>
<dbReference type="PROSITE" id="PS51733">
    <property type="entry name" value="BPL_LPL_CATALYTIC"/>
    <property type="match status" value="1"/>
</dbReference>
<dbReference type="PANTHER" id="PTHR12835:SF5">
    <property type="entry name" value="BIOTIN--PROTEIN LIGASE"/>
    <property type="match status" value="1"/>
</dbReference>
<evidence type="ECO:0000259" key="3">
    <source>
        <dbReference type="PROSITE" id="PS51733"/>
    </source>
</evidence>
<dbReference type="Proteomes" id="UP000015453">
    <property type="component" value="Unassembled WGS sequence"/>
</dbReference>
<organism evidence="4 5">
    <name type="scientific">Genlisea aurea</name>
    <dbReference type="NCBI Taxonomy" id="192259"/>
    <lineage>
        <taxon>Eukaryota</taxon>
        <taxon>Viridiplantae</taxon>
        <taxon>Streptophyta</taxon>
        <taxon>Embryophyta</taxon>
        <taxon>Tracheophyta</taxon>
        <taxon>Spermatophyta</taxon>
        <taxon>Magnoliopsida</taxon>
        <taxon>eudicotyledons</taxon>
        <taxon>Gunneridae</taxon>
        <taxon>Pentapetalae</taxon>
        <taxon>asterids</taxon>
        <taxon>lamiids</taxon>
        <taxon>Lamiales</taxon>
        <taxon>Lentibulariaceae</taxon>
        <taxon>Genlisea</taxon>
    </lineage>
</organism>
<comment type="similarity">
    <text evidence="1">Belongs to the biotin--protein ligase family.</text>
</comment>
<dbReference type="SUPFAM" id="SSF55681">
    <property type="entry name" value="Class II aaRS and biotin synthetases"/>
    <property type="match status" value="1"/>
</dbReference>
<dbReference type="InterPro" id="IPR004143">
    <property type="entry name" value="BPL_LPL_catalytic"/>
</dbReference>
<feature type="non-terminal residue" evidence="4">
    <location>
        <position position="260"/>
    </location>
</feature>
<dbReference type="GO" id="GO:0005737">
    <property type="term" value="C:cytoplasm"/>
    <property type="evidence" value="ECO:0007669"/>
    <property type="project" value="TreeGrafter"/>
</dbReference>
<accession>S8D159</accession>
<name>S8D159_9LAMI</name>
<dbReference type="PANTHER" id="PTHR12835">
    <property type="entry name" value="BIOTIN PROTEIN LIGASE"/>
    <property type="match status" value="1"/>
</dbReference>
<protein>
    <recommendedName>
        <fullName evidence="3">BPL/LPL catalytic domain-containing protein</fullName>
    </recommendedName>
</protein>
<sequence>LLLCGKSIVFDEVARSLKASSTFNLGDGSAFEFVLCSEMENIQSSDNDDGFQISSYMSRLSASRFGNFLIYSPKLSSTQDVVSNNFSELPTGTVCVADKQLKGRGRGGTAWESPRGCLMFSFTLQMDNGRVVPLVQYVVSLAMTDAINDLCKQKGAPPLNVQIKWPNDLYLAGLKVGGVLCTSKYRSGKFNISAGIGLNVNNEKPTTCLNAVMKRSGVSCDLRREDVMAAFFNIFERHYDVFLSEGFQALEEMYYKTWLH</sequence>
<reference evidence="4 5" key="1">
    <citation type="journal article" date="2013" name="BMC Genomics">
        <title>The miniature genome of a carnivorous plant Genlisea aurea contains a low number of genes and short non-coding sequences.</title>
        <authorList>
            <person name="Leushkin E.V."/>
            <person name="Sutormin R.A."/>
            <person name="Nabieva E.R."/>
            <person name="Penin A.A."/>
            <person name="Kondrashov A.S."/>
            <person name="Logacheva M.D."/>
        </authorList>
    </citation>
    <scope>NUCLEOTIDE SEQUENCE [LARGE SCALE GENOMIC DNA]</scope>
</reference>
<keyword evidence="2" id="KW-0436">Ligase</keyword>
<dbReference type="Pfam" id="PF03099">
    <property type="entry name" value="BPL_LplA_LipB"/>
    <property type="match status" value="1"/>
</dbReference>
<gene>
    <name evidence="4" type="ORF">M569_01618</name>
</gene>
<dbReference type="OrthoDB" id="10250105at2759"/>
<evidence type="ECO:0000313" key="5">
    <source>
        <dbReference type="Proteomes" id="UP000015453"/>
    </source>
</evidence>
<dbReference type="Gene3D" id="3.30.930.10">
    <property type="entry name" value="Bira Bifunctional Protein, Domain 2"/>
    <property type="match status" value="1"/>
</dbReference>
<evidence type="ECO:0000313" key="4">
    <source>
        <dbReference type="EMBL" id="EPS73140.1"/>
    </source>
</evidence>
<feature type="domain" description="BPL/LPL catalytic" evidence="3">
    <location>
        <begin position="54"/>
        <end position="243"/>
    </location>
</feature>
<dbReference type="AlphaFoldDB" id="S8D159"/>
<proteinExistence type="inferred from homology"/>
<feature type="non-terminal residue" evidence="4">
    <location>
        <position position="1"/>
    </location>
</feature>
<dbReference type="CDD" id="cd16442">
    <property type="entry name" value="BPL"/>
    <property type="match status" value="1"/>
</dbReference>